<dbReference type="PANTHER" id="PTHR45947">
    <property type="entry name" value="SULFOQUINOVOSYL TRANSFERASE SQD2"/>
    <property type="match status" value="1"/>
</dbReference>
<evidence type="ECO:0000259" key="2">
    <source>
        <dbReference type="Pfam" id="PF13579"/>
    </source>
</evidence>
<dbReference type="InterPro" id="IPR050194">
    <property type="entry name" value="Glycosyltransferase_grp1"/>
</dbReference>
<dbReference type="PANTHER" id="PTHR45947:SF3">
    <property type="entry name" value="SULFOQUINOVOSYL TRANSFERASE SQD2"/>
    <property type="match status" value="1"/>
</dbReference>
<keyword evidence="4" id="KW-1185">Reference proteome</keyword>
<proteinExistence type="predicted"/>
<evidence type="ECO:0000259" key="1">
    <source>
        <dbReference type="Pfam" id="PF00534"/>
    </source>
</evidence>
<dbReference type="CDD" id="cd03808">
    <property type="entry name" value="GT4_CapM-like"/>
    <property type="match status" value="1"/>
</dbReference>
<reference evidence="3 4" key="1">
    <citation type="submission" date="2022-03" db="EMBL/GenBank/DDBJ databases">
        <title>Chryseobacterium sp. isolated from particulate matters in swine house.</title>
        <authorList>
            <person name="Won M."/>
            <person name="Kim S.-J."/>
            <person name="Kwon S.-W."/>
        </authorList>
    </citation>
    <scope>NUCLEOTIDE SEQUENCE [LARGE SCALE GENOMIC DNA]</scope>
    <source>
        <strain evidence="3 4">SC2-2</strain>
    </source>
</reference>
<dbReference type="InterPro" id="IPR028098">
    <property type="entry name" value="Glyco_trans_4-like_N"/>
</dbReference>
<dbReference type="Pfam" id="PF13579">
    <property type="entry name" value="Glyco_trans_4_4"/>
    <property type="match status" value="1"/>
</dbReference>
<protein>
    <submittedName>
        <fullName evidence="3">Glycosyltransferase family 4 protein</fullName>
    </submittedName>
</protein>
<accession>A0ABY4BX25</accession>
<organism evidence="3 4">
    <name type="scientific">Chryseobacterium suipulveris</name>
    <dbReference type="NCBI Taxonomy" id="2929800"/>
    <lineage>
        <taxon>Bacteria</taxon>
        <taxon>Pseudomonadati</taxon>
        <taxon>Bacteroidota</taxon>
        <taxon>Flavobacteriia</taxon>
        <taxon>Flavobacteriales</taxon>
        <taxon>Weeksellaceae</taxon>
        <taxon>Chryseobacterium group</taxon>
        <taxon>Chryseobacterium</taxon>
    </lineage>
</organism>
<evidence type="ECO:0000313" key="4">
    <source>
        <dbReference type="Proteomes" id="UP000831460"/>
    </source>
</evidence>
<dbReference type="InterPro" id="IPR001296">
    <property type="entry name" value="Glyco_trans_1"/>
</dbReference>
<dbReference type="Proteomes" id="UP000831460">
    <property type="component" value="Chromosome"/>
</dbReference>
<evidence type="ECO:0000313" key="3">
    <source>
        <dbReference type="EMBL" id="UOE42421.1"/>
    </source>
</evidence>
<name>A0ABY4BX25_9FLAO</name>
<dbReference type="Gene3D" id="3.40.50.2000">
    <property type="entry name" value="Glycogen Phosphorylase B"/>
    <property type="match status" value="2"/>
</dbReference>
<feature type="domain" description="Glycosyl transferase family 1" evidence="1">
    <location>
        <begin position="193"/>
        <end position="367"/>
    </location>
</feature>
<feature type="domain" description="Glycosyltransferase subfamily 4-like N-terminal" evidence="2">
    <location>
        <begin position="30"/>
        <end position="168"/>
    </location>
</feature>
<gene>
    <name evidence="3" type="ORF">MTP09_02520</name>
</gene>
<dbReference type="SUPFAM" id="SSF53756">
    <property type="entry name" value="UDP-Glycosyltransferase/glycogen phosphorylase"/>
    <property type="match status" value="1"/>
</dbReference>
<dbReference type="Pfam" id="PF00534">
    <property type="entry name" value="Glycos_transf_1"/>
    <property type="match status" value="1"/>
</dbReference>
<dbReference type="EMBL" id="CP094532">
    <property type="protein sequence ID" value="UOE42421.1"/>
    <property type="molecule type" value="Genomic_DNA"/>
</dbReference>
<sequence>MKKLIRVTTIPLSLDKLLGEQLRFMNGHFDLTAVAAEEEELKRVARKYGVKYFHVEMTRQITPIKDLRAVWKMYRFLRKESPEIIHTHTPKAGLVGMLAGFLAGVPVRAHTVAGLPLLETSGAKRKVLNFVEWFTYRCATHVYPNSFGLKQIILNEKFCNPTKLKVIGKGSSNGIDTEFFNRSHISEDARVTLRNELGISEKDFVFIFVGRLVKDKGINELVKAFCELRNSRDFTFSNNGIDLSNVKLLLVGPLEQELDPLSPETIAEIEKNFNIITTGYRDDVRPYFALSDVLVFPSYREGFPNVVLQAGSMELPAIVTDINGCNEIIKDGENGLIVPAKNSDQLLKAMRKVFDPELRNRLKSNSRTEIVSNYRREIVWNALLEEYGKLLSQNR</sequence>